<dbReference type="Pfam" id="PF11467">
    <property type="entry name" value="LEDGF"/>
    <property type="match status" value="1"/>
</dbReference>
<feature type="domain" description="PWWP" evidence="6">
    <location>
        <begin position="8"/>
        <end position="59"/>
    </location>
</feature>
<evidence type="ECO:0000313" key="7">
    <source>
        <dbReference type="EMBL" id="CAG9766010.1"/>
    </source>
</evidence>
<dbReference type="Gene3D" id="1.20.930.10">
    <property type="entry name" value="Conserved domain common to transcription factors TFIIS, elongin A, CRSP70"/>
    <property type="match status" value="1"/>
</dbReference>
<dbReference type="SMART" id="SM00293">
    <property type="entry name" value="PWWP"/>
    <property type="match status" value="1"/>
</dbReference>
<evidence type="ECO:0000313" key="8">
    <source>
        <dbReference type="Proteomes" id="UP001152799"/>
    </source>
</evidence>
<dbReference type="PANTHER" id="PTHR12550:SF70">
    <property type="entry name" value="JIL-1 ANCHORING AND STABILIZING PROTEIN, ISOFORM A"/>
    <property type="match status" value="1"/>
</dbReference>
<dbReference type="SUPFAM" id="SSF140576">
    <property type="entry name" value="HIV integrase-binding domain"/>
    <property type="match status" value="1"/>
</dbReference>
<dbReference type="SUPFAM" id="SSF63748">
    <property type="entry name" value="Tudor/PWWP/MBT"/>
    <property type="match status" value="1"/>
</dbReference>
<dbReference type="PROSITE" id="PS50812">
    <property type="entry name" value="PWWP"/>
    <property type="match status" value="1"/>
</dbReference>
<feature type="region of interest" description="Disordered" evidence="5">
    <location>
        <begin position="111"/>
        <end position="235"/>
    </location>
</feature>
<feature type="compositionally biased region" description="Basic and acidic residues" evidence="5">
    <location>
        <begin position="211"/>
        <end position="235"/>
    </location>
</feature>
<dbReference type="InterPro" id="IPR036218">
    <property type="entry name" value="HIVI-bd_sf"/>
</dbReference>
<dbReference type="Proteomes" id="UP001152799">
    <property type="component" value="Chromosome 3"/>
</dbReference>
<sequence>MVKITYKPGDKVFAKVKGYPPWPAKVVSDLGRNKFNVLFYGTQETGKIKQEDLAFYLKYKNSYVHKYVKRAGYLDAVKQIEEDIAKDGVDINQINLDISGSDIDRTLDDASYTSEKSTPKHKFHKTADNDQPAAGVVVNKAGRRKRSNVSETNSEGADSKKVRRESSSSVVENDSEDTANDDAPKKVESTADDNNDEEIASETDQASAEVPKNKEPAATEKNKVDEVEDKEDIKPYKKPKDDLEIVTKRTLNNFILYAEHVKKNPALYKEKPVETTRETSKKDIYAFKLPSGKVCGVKLYKNWPPMHTNEYERAIYDEKIANAALEAETILTNETKTFEEIEMEVVPDIEITESDLKSITELKDMDMDARKRRLARQYIESRLVKWDFKIKCNLGLDSALPDIALNTLKEFTEFEEDLDALMFKKNPHVLDTLRRLRKYVGNAREWNISDSDLEKFIEKAANIRTEAGLIYNRIQTLFPIDTTEGVFWDSFMDVVSDFRMKCKELTEDQVMALCDEPDTRLAFFDMLLIKPTKDESGEKEEKK</sequence>
<evidence type="ECO:0000259" key="6">
    <source>
        <dbReference type="PROSITE" id="PS50812"/>
    </source>
</evidence>
<dbReference type="InterPro" id="IPR000313">
    <property type="entry name" value="PWWP_dom"/>
</dbReference>
<reference evidence="7" key="1">
    <citation type="submission" date="2022-01" db="EMBL/GenBank/DDBJ databases">
        <authorList>
            <person name="King R."/>
        </authorList>
    </citation>
    <scope>NUCLEOTIDE SEQUENCE</scope>
</reference>
<feature type="compositionally biased region" description="Basic and acidic residues" evidence="5">
    <location>
        <begin position="157"/>
        <end position="166"/>
    </location>
</feature>
<accession>A0A9N9MJG0</accession>
<dbReference type="Gene3D" id="2.30.30.140">
    <property type="match status" value="1"/>
</dbReference>
<dbReference type="InterPro" id="IPR021567">
    <property type="entry name" value="LEDGF_IBD"/>
</dbReference>
<name>A0A9N9MJG0_9CUCU</name>
<evidence type="ECO:0000256" key="5">
    <source>
        <dbReference type="SAM" id="MobiDB-lite"/>
    </source>
</evidence>
<dbReference type="InterPro" id="IPR035441">
    <property type="entry name" value="TFIIS/LEDGF_dom_sf"/>
</dbReference>
<dbReference type="EMBL" id="OU892279">
    <property type="protein sequence ID" value="CAG9766010.1"/>
    <property type="molecule type" value="Genomic_DNA"/>
</dbReference>
<evidence type="ECO:0000256" key="3">
    <source>
        <dbReference type="ARBA" id="ARBA00023054"/>
    </source>
</evidence>
<dbReference type="GO" id="GO:0005634">
    <property type="term" value="C:nucleus"/>
    <property type="evidence" value="ECO:0007669"/>
    <property type="project" value="UniProtKB-SubCell"/>
</dbReference>
<keyword evidence="3" id="KW-0175">Coiled coil</keyword>
<proteinExistence type="inferred from homology"/>
<gene>
    <name evidence="7" type="ORF">CEUTPL_LOCUS6604</name>
</gene>
<dbReference type="OrthoDB" id="62853at2759"/>
<comment type="similarity">
    <text evidence="2">Belongs to the HDGF family.</text>
</comment>
<feature type="compositionally biased region" description="Acidic residues" evidence="5">
    <location>
        <begin position="190"/>
        <end position="201"/>
    </location>
</feature>
<keyword evidence="4" id="KW-0539">Nucleus</keyword>
<keyword evidence="8" id="KW-1185">Reference proteome</keyword>
<evidence type="ECO:0000256" key="2">
    <source>
        <dbReference type="ARBA" id="ARBA00005309"/>
    </source>
</evidence>
<evidence type="ECO:0000256" key="1">
    <source>
        <dbReference type="ARBA" id="ARBA00004123"/>
    </source>
</evidence>
<evidence type="ECO:0000256" key="4">
    <source>
        <dbReference type="ARBA" id="ARBA00023242"/>
    </source>
</evidence>
<organism evidence="7 8">
    <name type="scientific">Ceutorhynchus assimilis</name>
    <name type="common">cabbage seed weevil</name>
    <dbReference type="NCBI Taxonomy" id="467358"/>
    <lineage>
        <taxon>Eukaryota</taxon>
        <taxon>Metazoa</taxon>
        <taxon>Ecdysozoa</taxon>
        <taxon>Arthropoda</taxon>
        <taxon>Hexapoda</taxon>
        <taxon>Insecta</taxon>
        <taxon>Pterygota</taxon>
        <taxon>Neoptera</taxon>
        <taxon>Endopterygota</taxon>
        <taxon>Coleoptera</taxon>
        <taxon>Polyphaga</taxon>
        <taxon>Cucujiformia</taxon>
        <taxon>Curculionidae</taxon>
        <taxon>Ceutorhynchinae</taxon>
        <taxon>Ceutorhynchus</taxon>
    </lineage>
</organism>
<protein>
    <recommendedName>
        <fullName evidence="6">PWWP domain-containing protein</fullName>
    </recommendedName>
</protein>
<dbReference type="AlphaFoldDB" id="A0A9N9MJG0"/>
<dbReference type="Pfam" id="PF00855">
    <property type="entry name" value="PWWP"/>
    <property type="match status" value="1"/>
</dbReference>
<dbReference type="PANTHER" id="PTHR12550">
    <property type="entry name" value="HEPATOMA-DERIVED GROWTH FACTOR-RELATED"/>
    <property type="match status" value="1"/>
</dbReference>
<comment type="subcellular location">
    <subcellularLocation>
        <location evidence="1">Nucleus</location>
    </subcellularLocation>
</comment>